<dbReference type="SUPFAM" id="SSF53335">
    <property type="entry name" value="S-adenosyl-L-methionine-dependent methyltransferases"/>
    <property type="match status" value="1"/>
</dbReference>
<evidence type="ECO:0000256" key="2">
    <source>
        <dbReference type="SAM" id="Phobius"/>
    </source>
</evidence>
<feature type="transmembrane region" description="Helical" evidence="2">
    <location>
        <begin position="237"/>
        <end position="257"/>
    </location>
</feature>
<dbReference type="InterPro" id="IPR029063">
    <property type="entry name" value="SAM-dependent_MTases_sf"/>
</dbReference>
<feature type="transmembrane region" description="Helical" evidence="2">
    <location>
        <begin position="85"/>
        <end position="106"/>
    </location>
</feature>
<feature type="transmembrane region" description="Helical" evidence="2">
    <location>
        <begin position="413"/>
        <end position="435"/>
    </location>
</feature>
<dbReference type="GO" id="GO:0006596">
    <property type="term" value="P:polyamine biosynthetic process"/>
    <property type="evidence" value="ECO:0007669"/>
    <property type="project" value="UniProtKB-KW"/>
</dbReference>
<evidence type="ECO:0008006" key="5">
    <source>
        <dbReference type="Google" id="ProtNLM"/>
    </source>
</evidence>
<dbReference type="EMBL" id="AP021861">
    <property type="protein sequence ID" value="BBO30629.1"/>
    <property type="molecule type" value="Genomic_DNA"/>
</dbReference>
<feature type="transmembrane region" description="Helical" evidence="2">
    <location>
        <begin position="53"/>
        <end position="73"/>
    </location>
</feature>
<dbReference type="KEGG" id="lpav:PLANPX_0241"/>
<keyword evidence="2" id="KW-1133">Transmembrane helix</keyword>
<keyword evidence="1" id="KW-0620">Polyamine biosynthesis</keyword>
<feature type="transmembrane region" description="Helical" evidence="2">
    <location>
        <begin position="118"/>
        <end position="137"/>
    </location>
</feature>
<accession>A0A5K7XC23</accession>
<dbReference type="RefSeq" id="WP_152096937.1">
    <property type="nucleotide sequence ID" value="NZ_AP021861.1"/>
</dbReference>
<evidence type="ECO:0000256" key="1">
    <source>
        <dbReference type="ARBA" id="ARBA00023115"/>
    </source>
</evidence>
<dbReference type="Gene3D" id="3.40.50.150">
    <property type="entry name" value="Vaccinia Virus protein VP39"/>
    <property type="match status" value="1"/>
</dbReference>
<proteinExistence type="predicted"/>
<evidence type="ECO:0000313" key="4">
    <source>
        <dbReference type="Proteomes" id="UP000326837"/>
    </source>
</evidence>
<dbReference type="InterPro" id="IPR036259">
    <property type="entry name" value="MFS_trans_sf"/>
</dbReference>
<feature type="transmembrane region" description="Helical" evidence="2">
    <location>
        <begin position="158"/>
        <end position="178"/>
    </location>
</feature>
<reference evidence="4" key="1">
    <citation type="submission" date="2019-10" db="EMBL/GenBank/DDBJ databases">
        <title>Lacipirellula parvula gen. nov., sp. nov., representing a lineage of planctomycetes widespread in freshwater anoxic habitats, and description of the family Lacipirellulaceae.</title>
        <authorList>
            <person name="Dedysh S.N."/>
            <person name="Kulichevskaya I.S."/>
            <person name="Beletsky A.V."/>
            <person name="Rakitin A.L."/>
            <person name="Mardanov A.V."/>
            <person name="Ivanova A.A."/>
            <person name="Saltykova V.X."/>
            <person name="Rijpstra W.I.C."/>
            <person name="Sinninghe Damste J.S."/>
            <person name="Ravin N.V."/>
        </authorList>
    </citation>
    <scope>NUCLEOTIDE SEQUENCE [LARGE SCALE GENOMIC DNA]</scope>
    <source>
        <strain evidence="4">PX69</strain>
    </source>
</reference>
<sequence length="707" mass="76292">MNPDNAAPLAARPSRAIDFALAATAALSAWLIFQVQPMVAKRILPWFGGGTAVWTTVMLFFQAALFFGYLYAHLATKWFTPRRQVHLHVALLAAAAMLAAIVGVLPSDEWRPSGSGPPALHILVMLAAAVGLPYLSLSATAPLTQVWFARIHPGRSPYRLYALSNAGSLAALLSYPFLVEPNLGVSAQGVSWSGLFVVFALLCAWSALASLKSRDKSIAPSSADAPDVSAPSKLQRFFWLALPATASATLLAITTYLCQDVPSMPLLWIAPMVVYLLSFILTFDSDRWYRRDVWFSIGALASFAAVISWFQKNAAPLPTMLGVHLTLLAAICMICHGELVRRRPGASRLTAFYLSIAAGGAIGGLLVGIVAPLVLSDYYELQLSVLATWGLALLALVTDPASPYFDGGKRERYAGTLGMVALLVLLAICMGINVVKLREGVVQRARNFYGVLTVRHMNQNSPDEFVELSNGRTTHGGQFIAEANRRVPMWYYHADSGVGILMRETSGDAPRRVGVIGLGVGTLAAYAEPGETFRFYDINPQVIDLAADFFHYLGEANGRGATIELIEGDARIALENEPPQNFDILVLDAFNSDSIPAHLLTLEAFELYLKHLKEPNGFLAVHVSSVHLDLIPVVKAAAEKFGLHGAIIEVPPDDTPSTAGCTWVLLSRQPNPFVDLDVAIPLGEGAGAVPSVTWTDDYSSLLDVLKD</sequence>
<name>A0A5K7XC23_9BACT</name>
<organism evidence="3 4">
    <name type="scientific">Lacipirellula parvula</name>
    <dbReference type="NCBI Taxonomy" id="2650471"/>
    <lineage>
        <taxon>Bacteria</taxon>
        <taxon>Pseudomonadati</taxon>
        <taxon>Planctomycetota</taxon>
        <taxon>Planctomycetia</taxon>
        <taxon>Pirellulales</taxon>
        <taxon>Lacipirellulaceae</taxon>
        <taxon>Lacipirellula</taxon>
    </lineage>
</organism>
<feature type="transmembrane region" description="Helical" evidence="2">
    <location>
        <begin position="263"/>
        <end position="281"/>
    </location>
</feature>
<keyword evidence="2" id="KW-0812">Transmembrane</keyword>
<feature type="transmembrane region" description="Helical" evidence="2">
    <location>
        <begin position="293"/>
        <end position="311"/>
    </location>
</feature>
<keyword evidence="2" id="KW-0472">Membrane</keyword>
<gene>
    <name evidence="3" type="ORF">PLANPX_0241</name>
</gene>
<feature type="transmembrane region" description="Helical" evidence="2">
    <location>
        <begin position="351"/>
        <end position="375"/>
    </location>
</feature>
<feature type="transmembrane region" description="Helical" evidence="2">
    <location>
        <begin position="16"/>
        <end position="33"/>
    </location>
</feature>
<keyword evidence="4" id="KW-1185">Reference proteome</keyword>
<protein>
    <recommendedName>
        <fullName evidence="5">PABS domain-containing protein</fullName>
    </recommendedName>
</protein>
<dbReference type="SUPFAM" id="SSF103473">
    <property type="entry name" value="MFS general substrate transporter"/>
    <property type="match status" value="1"/>
</dbReference>
<feature type="transmembrane region" description="Helical" evidence="2">
    <location>
        <begin position="317"/>
        <end position="339"/>
    </location>
</feature>
<dbReference type="AlphaFoldDB" id="A0A5K7XC23"/>
<dbReference type="Proteomes" id="UP000326837">
    <property type="component" value="Chromosome"/>
</dbReference>
<dbReference type="PANTHER" id="PTHR43317:SF1">
    <property type="entry name" value="THERMOSPERMINE SYNTHASE ACAULIS5"/>
    <property type="match status" value="1"/>
</dbReference>
<dbReference type="NCBIfam" id="NF037959">
    <property type="entry name" value="MFS_SpdSyn"/>
    <property type="match status" value="1"/>
</dbReference>
<evidence type="ECO:0000313" key="3">
    <source>
        <dbReference type="EMBL" id="BBO30629.1"/>
    </source>
</evidence>
<feature type="transmembrane region" description="Helical" evidence="2">
    <location>
        <begin position="190"/>
        <end position="211"/>
    </location>
</feature>
<dbReference type="PANTHER" id="PTHR43317">
    <property type="entry name" value="THERMOSPERMINE SYNTHASE ACAULIS5"/>
    <property type="match status" value="1"/>
</dbReference>